<dbReference type="InterPro" id="IPR050921">
    <property type="entry name" value="T4SS_GSP_E_ATPase"/>
</dbReference>
<dbReference type="GO" id="GO:0005524">
    <property type="term" value="F:ATP binding"/>
    <property type="evidence" value="ECO:0007669"/>
    <property type="project" value="InterPro"/>
</dbReference>
<organism evidence="4 5">
    <name type="scientific">Pelagibaculum spongiae</name>
    <dbReference type="NCBI Taxonomy" id="2080658"/>
    <lineage>
        <taxon>Bacteria</taxon>
        <taxon>Pseudomonadati</taxon>
        <taxon>Pseudomonadota</taxon>
        <taxon>Gammaproteobacteria</taxon>
        <taxon>Oceanospirillales</taxon>
        <taxon>Pelagibaculum</taxon>
    </lineage>
</organism>
<dbReference type="PANTHER" id="PTHR30486">
    <property type="entry name" value="TWITCHING MOTILITY PROTEIN PILT"/>
    <property type="match status" value="1"/>
</dbReference>
<evidence type="ECO:0000313" key="5">
    <source>
        <dbReference type="Proteomes" id="UP000244906"/>
    </source>
</evidence>
<feature type="region of interest" description="Disordered" evidence="2">
    <location>
        <begin position="349"/>
        <end position="394"/>
    </location>
</feature>
<dbReference type="InterPro" id="IPR001482">
    <property type="entry name" value="T2SS/T4SS_dom"/>
</dbReference>
<gene>
    <name evidence="4" type="ORF">DC094_19160</name>
</gene>
<dbReference type="Gene3D" id="3.40.50.300">
    <property type="entry name" value="P-loop containing nucleotide triphosphate hydrolases"/>
    <property type="match status" value="1"/>
</dbReference>
<protein>
    <submittedName>
        <fullName evidence="4">Type IV pili twitching motility protein PilT</fullName>
    </submittedName>
</protein>
<keyword evidence="5" id="KW-1185">Reference proteome</keyword>
<dbReference type="Gene3D" id="3.30.450.90">
    <property type="match status" value="1"/>
</dbReference>
<dbReference type="PANTHER" id="PTHR30486:SF12">
    <property type="entry name" value="TYPE IV PILUS ATPASE PILU"/>
    <property type="match status" value="1"/>
</dbReference>
<feature type="domain" description="AAA+ ATPase" evidence="3">
    <location>
        <begin position="121"/>
        <end position="246"/>
    </location>
</feature>
<dbReference type="SUPFAM" id="SSF52540">
    <property type="entry name" value="P-loop containing nucleoside triphosphate hydrolases"/>
    <property type="match status" value="1"/>
</dbReference>
<dbReference type="GO" id="GO:0016887">
    <property type="term" value="F:ATP hydrolysis activity"/>
    <property type="evidence" value="ECO:0007669"/>
    <property type="project" value="InterPro"/>
</dbReference>
<dbReference type="RefSeq" id="WP_116688735.1">
    <property type="nucleotide sequence ID" value="NZ_CAWNYD010000011.1"/>
</dbReference>
<evidence type="ECO:0000256" key="1">
    <source>
        <dbReference type="ARBA" id="ARBA00006611"/>
    </source>
</evidence>
<proteinExistence type="inferred from homology"/>
<accession>A0A2V1GWQ5</accession>
<reference evidence="4 5" key="1">
    <citation type="submission" date="2018-04" db="EMBL/GenBank/DDBJ databases">
        <title>Thalassorhabdus spongiae gen. nov., sp. nov., isolated from a marine sponge in South-West Iceland.</title>
        <authorList>
            <person name="Knobloch S."/>
            <person name="Daussin A."/>
            <person name="Johannsson R."/>
            <person name="Marteinsson V.T."/>
        </authorList>
    </citation>
    <scope>NUCLEOTIDE SEQUENCE [LARGE SCALE GENOMIC DNA]</scope>
    <source>
        <strain evidence="4 5">Hp12</strain>
    </source>
</reference>
<evidence type="ECO:0000259" key="3">
    <source>
        <dbReference type="SMART" id="SM00382"/>
    </source>
</evidence>
<dbReference type="NCBIfam" id="TIGR01420">
    <property type="entry name" value="pilT_fam"/>
    <property type="match status" value="1"/>
</dbReference>
<evidence type="ECO:0000313" key="4">
    <source>
        <dbReference type="EMBL" id="PVZ64980.1"/>
    </source>
</evidence>
<dbReference type="InterPro" id="IPR006321">
    <property type="entry name" value="PilT/PilU"/>
</dbReference>
<dbReference type="InterPro" id="IPR003593">
    <property type="entry name" value="AAA+_ATPase"/>
</dbReference>
<dbReference type="SMART" id="SM00382">
    <property type="entry name" value="AAA"/>
    <property type="match status" value="1"/>
</dbReference>
<sequence>MDIQALLKQMVDEKASDLYLTAGTAAQIRVDGVPRPIGEPLEADELQRAAHSLMNERQIRDFEFHLECNFATDLTGIGRFRCNLLRQRGMVSMVIRRIQASIPDLEEINLPLMLGELAQARSGLVLVVGPAGVGKSTTLAAMLNHRNKHCHGHILTIEDPVEYLYKHEKSVVNQREVGLDTKSFSSALKNAMREAPDAILIGEILDADTMSYALNFAKSGHLCLASLHANTSREAFERITNFFEPEMRSQILYEMSMIMKGVIAQRLVASTDNKRVPALEIVLPQPEICELLQNAKLGELNRKIEDSNHKDMMSFDQALYKLYIDGKISREEALRQATSATDLDLKIRLNNSNSSAPPISQTPSYGCSDKKDPRKEIEPEKQSLGGGIRLDLEF</sequence>
<comment type="similarity">
    <text evidence="1">Belongs to the GSP E family.</text>
</comment>
<dbReference type="AlphaFoldDB" id="A0A2V1GWQ5"/>
<name>A0A2V1GWQ5_9GAMM</name>
<dbReference type="InterPro" id="IPR027417">
    <property type="entry name" value="P-loop_NTPase"/>
</dbReference>
<evidence type="ECO:0000256" key="2">
    <source>
        <dbReference type="SAM" id="MobiDB-lite"/>
    </source>
</evidence>
<dbReference type="OrthoDB" id="9776961at2"/>
<feature type="compositionally biased region" description="Basic and acidic residues" evidence="2">
    <location>
        <begin position="368"/>
        <end position="381"/>
    </location>
</feature>
<dbReference type="CDD" id="cd01131">
    <property type="entry name" value="PilT"/>
    <property type="match status" value="1"/>
</dbReference>
<comment type="caution">
    <text evidence="4">The sequence shown here is derived from an EMBL/GenBank/DDBJ whole genome shotgun (WGS) entry which is preliminary data.</text>
</comment>
<dbReference type="Proteomes" id="UP000244906">
    <property type="component" value="Unassembled WGS sequence"/>
</dbReference>
<dbReference type="Pfam" id="PF00437">
    <property type="entry name" value="T2SSE"/>
    <property type="match status" value="1"/>
</dbReference>
<dbReference type="EMBL" id="QDDL01000011">
    <property type="protein sequence ID" value="PVZ64980.1"/>
    <property type="molecule type" value="Genomic_DNA"/>
</dbReference>
<feature type="compositionally biased region" description="Polar residues" evidence="2">
    <location>
        <begin position="349"/>
        <end position="365"/>
    </location>
</feature>